<accession>A0A2K5ASB5</accession>
<feature type="transmembrane region" description="Helical" evidence="1">
    <location>
        <begin position="205"/>
        <end position="223"/>
    </location>
</feature>
<keyword evidence="3" id="KW-1185">Reference proteome</keyword>
<dbReference type="Proteomes" id="UP000236248">
    <property type="component" value="Chromosome NCAV"/>
</dbReference>
<keyword evidence="1" id="KW-1133">Transmembrane helix</keyword>
<evidence type="ECO:0000313" key="3">
    <source>
        <dbReference type="Proteomes" id="UP000236248"/>
    </source>
</evidence>
<feature type="transmembrane region" description="Helical" evidence="1">
    <location>
        <begin position="164"/>
        <end position="184"/>
    </location>
</feature>
<keyword evidence="2" id="KW-0969">Cilium</keyword>
<dbReference type="EMBL" id="LT981265">
    <property type="protein sequence ID" value="SPC34531.1"/>
    <property type="molecule type" value="Genomic_DNA"/>
</dbReference>
<dbReference type="RefSeq" id="WP_103286830.1">
    <property type="nucleotide sequence ID" value="NZ_LT981265.1"/>
</dbReference>
<proteinExistence type="predicted"/>
<protein>
    <submittedName>
        <fullName evidence="2">Putative archaeal flagella assembly protein J</fullName>
    </submittedName>
</protein>
<evidence type="ECO:0000313" key="2">
    <source>
        <dbReference type="EMBL" id="SPC34531.1"/>
    </source>
</evidence>
<evidence type="ECO:0000256" key="1">
    <source>
        <dbReference type="SAM" id="Phobius"/>
    </source>
</evidence>
<dbReference type="GeneID" id="41595365"/>
<dbReference type="KEGG" id="ncv:NCAV_1365"/>
<dbReference type="PANTHER" id="PTHR35402:SF2">
    <property type="entry name" value="FLAGELLA ACCESSORY PROTEIN J"/>
    <property type="match status" value="1"/>
</dbReference>
<gene>
    <name evidence="2" type="primary">flaJ</name>
    <name evidence="2" type="ORF">NCAV_1365</name>
</gene>
<reference evidence="3" key="1">
    <citation type="submission" date="2018-01" db="EMBL/GenBank/DDBJ databases">
        <authorList>
            <person name="Kerou L M."/>
        </authorList>
    </citation>
    <scope>NUCLEOTIDE SEQUENCE [LARGE SCALE GENOMIC DNA]</scope>
    <source>
        <strain evidence="3">SCU2</strain>
    </source>
</reference>
<keyword evidence="2" id="KW-0966">Cell projection</keyword>
<dbReference type="AlphaFoldDB" id="A0A2K5ASB5"/>
<name>A0A2K5ASB5_9ARCH</name>
<keyword evidence="1" id="KW-0472">Membrane</keyword>
<keyword evidence="1" id="KW-0812">Transmembrane</keyword>
<feature type="transmembrane region" description="Helical" evidence="1">
    <location>
        <begin position="229"/>
        <end position="247"/>
    </location>
</feature>
<organism evidence="2 3">
    <name type="scientific">Candidatus Nitrosocaldus cavascurensis</name>
    <dbReference type="NCBI Taxonomy" id="2058097"/>
    <lineage>
        <taxon>Archaea</taxon>
        <taxon>Nitrososphaerota</taxon>
        <taxon>Nitrososphaeria</taxon>
        <taxon>Candidatus Nitrosocaldales</taxon>
        <taxon>Candidatus Nitrosocaldaceae</taxon>
        <taxon>Candidatus Nitrosocaldus</taxon>
    </lineage>
</organism>
<feature type="transmembrane region" description="Helical" evidence="1">
    <location>
        <begin position="134"/>
        <end position="158"/>
    </location>
</feature>
<feature type="transmembrane region" description="Helical" evidence="1">
    <location>
        <begin position="374"/>
        <end position="398"/>
    </location>
</feature>
<feature type="transmembrane region" description="Helical" evidence="1">
    <location>
        <begin position="418"/>
        <end position="438"/>
    </location>
</feature>
<feature type="transmembrane region" description="Helical" evidence="1">
    <location>
        <begin position="450"/>
        <end position="468"/>
    </location>
</feature>
<keyword evidence="2" id="KW-0282">Flagellum</keyword>
<dbReference type="PANTHER" id="PTHR35402">
    <property type="entry name" value="INTEGRAL MEMBRANE PROTEIN-RELATED"/>
    <property type="match status" value="1"/>
</dbReference>
<dbReference type="InterPro" id="IPR056569">
    <property type="entry name" value="ArlJ-like"/>
</dbReference>
<sequence>MRLLSKLVTKQSSVSRTMLYFVTFLYAISTGQVSATELINVARTSNYANYSKAMKDIYALGISWRYNLAHATELVASRFLNNDLAFNQMLMKLAQMIRLGENLAQFLKQELDVTIQAYKTYYEKQLESIKLMTGLYSTMMSTAIFMIAASIIMGIFSGSADNNMIIISIFASPAGLGAFVFLMYKGFPRDEIVNENGSIASRYRLFAYPCIASSVGIALLLFITDILASKLLAMAVASLPLIALGYYTRKIEGKVYTLNYWYPAFVRYFGEIYSTIGSLRNTLRTALKSDFGPLNPYLRALLNRVENKVNADDAFEQLSSETANRLITDTNIIIVKGLQKGANMGTVGLTIANLVTTLNELYNKRLQISKVFDMTLLILHVLSLATLSLMATLTQIFSRLFSSKEVQMIMPLTVVDPALLQTLLPVIVVVISIINALAGKIARGGYFKTVWFNLGIYIMLGSVTMYTTDIFMSKLMELVMSIDPTSIFS</sequence>